<dbReference type="PRINTS" id="PR00151">
    <property type="entry name" value="PORPHBDMNASE"/>
</dbReference>
<comment type="pathway">
    <text evidence="2">Porphyrin-containing compound metabolism; protoporphyrin-IX biosynthesis; coproporphyrinogen-III from 5-aminolevulinate: step 2/4.</text>
</comment>
<evidence type="ECO:0000256" key="1">
    <source>
        <dbReference type="ARBA" id="ARBA00002869"/>
    </source>
</evidence>
<evidence type="ECO:0000259" key="9">
    <source>
        <dbReference type="Pfam" id="PF01379"/>
    </source>
</evidence>
<feature type="domain" description="Porphobilinogen deaminase C-terminal" evidence="10">
    <location>
        <begin position="225"/>
        <end position="291"/>
    </location>
</feature>
<gene>
    <name evidence="11" type="primary">hemC</name>
    <name evidence="11" type="ORF">G9H61_08540</name>
</gene>
<comment type="subunit">
    <text evidence="4">Monomer.</text>
</comment>
<evidence type="ECO:0000256" key="3">
    <source>
        <dbReference type="ARBA" id="ARBA00005638"/>
    </source>
</evidence>
<dbReference type="Pfam" id="PF03900">
    <property type="entry name" value="Porphobil_deamC"/>
    <property type="match status" value="1"/>
</dbReference>
<evidence type="ECO:0000256" key="6">
    <source>
        <dbReference type="ARBA" id="ARBA00023244"/>
    </source>
</evidence>
<keyword evidence="12" id="KW-1185">Reference proteome</keyword>
<dbReference type="Pfam" id="PF01379">
    <property type="entry name" value="Porphobil_deam"/>
    <property type="match status" value="1"/>
</dbReference>
<organism evidence="11 12">
    <name type="scientific">Aquirufa ecclesiirivi</name>
    <dbReference type="NCBI Taxonomy" id="2715124"/>
    <lineage>
        <taxon>Bacteria</taxon>
        <taxon>Pseudomonadati</taxon>
        <taxon>Bacteroidota</taxon>
        <taxon>Cytophagia</taxon>
        <taxon>Cytophagales</taxon>
        <taxon>Flectobacillaceae</taxon>
        <taxon>Aquirufa</taxon>
    </lineage>
</organism>
<evidence type="ECO:0000256" key="8">
    <source>
        <dbReference type="NCBIfam" id="TIGR00212"/>
    </source>
</evidence>
<dbReference type="Gene3D" id="3.40.190.10">
    <property type="entry name" value="Periplasmic binding protein-like II"/>
    <property type="match status" value="2"/>
</dbReference>
<accession>A0ABT4JGT2</accession>
<evidence type="ECO:0000256" key="5">
    <source>
        <dbReference type="ARBA" id="ARBA00022679"/>
    </source>
</evidence>
<keyword evidence="6" id="KW-0627">Porphyrin biosynthesis</keyword>
<evidence type="ECO:0000256" key="7">
    <source>
        <dbReference type="ARBA" id="ARBA00048169"/>
    </source>
</evidence>
<sequence length="308" mass="33836">MQHIRIGTRNSALALWQANHIGHLLEKAGFSYELKAISTKGDLVLDRSLSKIGSKGVFTEELETMLREGEIDIAQHSAKDLPSHLPEDLALIAYTEREGAHDVVLSLDPSVCLDSDKKLKIGTSSTRRRAFLQHFYPQHEAVEMRGNLQTRLEKLKQGTCDAMLLAYAGVHRMEMSAYITQHLAISQFVPAVGQGSVAIQCAVSLNPILKEKIRAACNHDDTEKCLLAERSLLYQLEGGCSVPVYGHAILKDNLLHLTGGVLSLNGQQKIEFTQIGTHPQILGEHLAGDLVNSGARKILQAIRAELNP</sequence>
<dbReference type="SUPFAM" id="SSF54782">
    <property type="entry name" value="Porphobilinogen deaminase (hydroxymethylbilane synthase), C-terminal domain"/>
    <property type="match status" value="1"/>
</dbReference>
<comment type="catalytic activity">
    <reaction evidence="7">
        <text>4 porphobilinogen + H2O = hydroxymethylbilane + 4 NH4(+)</text>
        <dbReference type="Rhea" id="RHEA:13185"/>
        <dbReference type="ChEBI" id="CHEBI:15377"/>
        <dbReference type="ChEBI" id="CHEBI:28938"/>
        <dbReference type="ChEBI" id="CHEBI:57845"/>
        <dbReference type="ChEBI" id="CHEBI:58126"/>
        <dbReference type="EC" id="2.5.1.61"/>
    </reaction>
</comment>
<comment type="similarity">
    <text evidence="3">Belongs to the HMBS family.</text>
</comment>
<evidence type="ECO:0000313" key="11">
    <source>
        <dbReference type="EMBL" id="MCZ2475491.1"/>
    </source>
</evidence>
<evidence type="ECO:0000256" key="4">
    <source>
        <dbReference type="ARBA" id="ARBA00011245"/>
    </source>
</evidence>
<dbReference type="NCBIfam" id="TIGR00212">
    <property type="entry name" value="hemC"/>
    <property type="match status" value="1"/>
</dbReference>
<keyword evidence="5 11" id="KW-0808">Transferase</keyword>
<evidence type="ECO:0000259" key="10">
    <source>
        <dbReference type="Pfam" id="PF03900"/>
    </source>
</evidence>
<dbReference type="InterPro" id="IPR000860">
    <property type="entry name" value="HemC"/>
</dbReference>
<dbReference type="GO" id="GO:0004418">
    <property type="term" value="F:hydroxymethylbilane synthase activity"/>
    <property type="evidence" value="ECO:0007669"/>
    <property type="project" value="UniProtKB-EC"/>
</dbReference>
<dbReference type="SUPFAM" id="SSF53850">
    <property type="entry name" value="Periplasmic binding protein-like II"/>
    <property type="match status" value="1"/>
</dbReference>
<dbReference type="Gene3D" id="3.30.160.40">
    <property type="entry name" value="Porphobilinogen deaminase, C-terminal domain"/>
    <property type="match status" value="1"/>
</dbReference>
<dbReference type="PIRSF" id="PIRSF001438">
    <property type="entry name" value="4pyrrol_synth_OHMeBilane_synth"/>
    <property type="match status" value="1"/>
</dbReference>
<dbReference type="EMBL" id="JAANOH010000003">
    <property type="protein sequence ID" value="MCZ2475491.1"/>
    <property type="molecule type" value="Genomic_DNA"/>
</dbReference>
<dbReference type="InterPro" id="IPR036803">
    <property type="entry name" value="Porphobilinogen_deaminase_C_sf"/>
</dbReference>
<dbReference type="PANTHER" id="PTHR11557">
    <property type="entry name" value="PORPHOBILINOGEN DEAMINASE"/>
    <property type="match status" value="1"/>
</dbReference>
<protein>
    <recommendedName>
        <fullName evidence="8">Hydroxymethylbilane synthase</fullName>
        <ecNumber evidence="8">2.5.1.61</ecNumber>
    </recommendedName>
</protein>
<feature type="domain" description="Porphobilinogen deaminase N-terminal" evidence="9">
    <location>
        <begin position="4"/>
        <end position="202"/>
    </location>
</feature>
<comment type="function">
    <text evidence="1">Tetrapolymerization of the monopyrrole PBG into the hydroxymethylbilane pre-uroporphyrinogen in several discrete steps.</text>
</comment>
<dbReference type="PANTHER" id="PTHR11557:SF0">
    <property type="entry name" value="PORPHOBILINOGEN DEAMINASE"/>
    <property type="match status" value="1"/>
</dbReference>
<proteinExistence type="inferred from homology"/>
<dbReference type="Proteomes" id="UP001321186">
    <property type="component" value="Unassembled WGS sequence"/>
</dbReference>
<dbReference type="EC" id="2.5.1.61" evidence="8"/>
<evidence type="ECO:0000313" key="12">
    <source>
        <dbReference type="Proteomes" id="UP001321186"/>
    </source>
</evidence>
<dbReference type="InterPro" id="IPR022418">
    <property type="entry name" value="Porphobilinogen_deaminase_C"/>
</dbReference>
<dbReference type="InterPro" id="IPR022417">
    <property type="entry name" value="Porphobilin_deaminase_N"/>
</dbReference>
<reference evidence="11 12" key="1">
    <citation type="submission" date="2020-03" db="EMBL/GenBank/DDBJ databases">
        <authorList>
            <person name="Pitt A."/>
            <person name="Hahn M.W."/>
        </authorList>
    </citation>
    <scope>NUCLEOTIDE SEQUENCE [LARGE SCALE GENOMIC DNA]</scope>
    <source>
        <strain evidence="11 12">5A-MARBSE</strain>
    </source>
</reference>
<comment type="caution">
    <text evidence="11">The sequence shown here is derived from an EMBL/GenBank/DDBJ whole genome shotgun (WGS) entry which is preliminary data.</text>
</comment>
<dbReference type="RefSeq" id="WP_269010208.1">
    <property type="nucleotide sequence ID" value="NZ_JAANOH010000003.1"/>
</dbReference>
<name>A0ABT4JGT2_9BACT</name>
<evidence type="ECO:0000256" key="2">
    <source>
        <dbReference type="ARBA" id="ARBA00004735"/>
    </source>
</evidence>